<comment type="caution">
    <text evidence="2">The sequence shown here is derived from an EMBL/GenBank/DDBJ whole genome shotgun (WGS) entry which is preliminary data.</text>
</comment>
<keyword evidence="1" id="KW-0812">Transmembrane</keyword>
<proteinExistence type="predicted"/>
<evidence type="ECO:0000313" key="2">
    <source>
        <dbReference type="EMBL" id="ORY11969.1"/>
    </source>
</evidence>
<dbReference type="Proteomes" id="UP000193144">
    <property type="component" value="Unassembled WGS sequence"/>
</dbReference>
<accession>A0A1Y1ZP01</accession>
<dbReference type="EMBL" id="MCFA01000055">
    <property type="protein sequence ID" value="ORY11969.1"/>
    <property type="molecule type" value="Genomic_DNA"/>
</dbReference>
<feature type="transmembrane region" description="Helical" evidence="1">
    <location>
        <begin position="119"/>
        <end position="136"/>
    </location>
</feature>
<dbReference type="AlphaFoldDB" id="A0A1Y1ZP01"/>
<name>A0A1Y1ZP01_9PLEO</name>
<organism evidence="2 3">
    <name type="scientific">Clohesyomyces aquaticus</name>
    <dbReference type="NCBI Taxonomy" id="1231657"/>
    <lineage>
        <taxon>Eukaryota</taxon>
        <taxon>Fungi</taxon>
        <taxon>Dikarya</taxon>
        <taxon>Ascomycota</taxon>
        <taxon>Pezizomycotina</taxon>
        <taxon>Dothideomycetes</taxon>
        <taxon>Pleosporomycetidae</taxon>
        <taxon>Pleosporales</taxon>
        <taxon>Lindgomycetaceae</taxon>
        <taxon>Clohesyomyces</taxon>
    </lineage>
</organism>
<protein>
    <submittedName>
        <fullName evidence="2">Uncharacterized protein</fullName>
    </submittedName>
</protein>
<evidence type="ECO:0000313" key="3">
    <source>
        <dbReference type="Proteomes" id="UP000193144"/>
    </source>
</evidence>
<evidence type="ECO:0000256" key="1">
    <source>
        <dbReference type="SAM" id="Phobius"/>
    </source>
</evidence>
<reference evidence="2 3" key="1">
    <citation type="submission" date="2016-07" db="EMBL/GenBank/DDBJ databases">
        <title>Pervasive Adenine N6-methylation of Active Genes in Fungi.</title>
        <authorList>
            <consortium name="DOE Joint Genome Institute"/>
            <person name="Mondo S.J."/>
            <person name="Dannebaum R.O."/>
            <person name="Kuo R.C."/>
            <person name="Labutti K."/>
            <person name="Haridas S."/>
            <person name="Kuo A."/>
            <person name="Salamov A."/>
            <person name="Ahrendt S.R."/>
            <person name="Lipzen A."/>
            <person name="Sullivan W."/>
            <person name="Andreopoulos W.B."/>
            <person name="Clum A."/>
            <person name="Lindquist E."/>
            <person name="Daum C."/>
            <person name="Ramamoorthy G.K."/>
            <person name="Gryganskyi A."/>
            <person name="Culley D."/>
            <person name="Magnuson J.K."/>
            <person name="James T.Y."/>
            <person name="O'Malley M.A."/>
            <person name="Stajich J.E."/>
            <person name="Spatafora J.W."/>
            <person name="Visel A."/>
            <person name="Grigoriev I.V."/>
        </authorList>
    </citation>
    <scope>NUCLEOTIDE SEQUENCE [LARGE SCALE GENOMIC DNA]</scope>
    <source>
        <strain evidence="2 3">CBS 115471</strain>
    </source>
</reference>
<keyword evidence="1" id="KW-0472">Membrane</keyword>
<sequence>MRCGRCRCSRLRRSPRVVAWRLLTSELRHSKTSGLCLLLWPLLPPAAVAAATWLGTACRLQINRSSTATQNLFLHPPPTFVSYTPSSTCNQLLLIAPVLSPTLFCSLVLRPACFTMKRFNLAAVVGAAFAVPALAFPDGKSFLLSHGGTTKENRSMQTRNGLGTALPVMPSIQLKLGSSHRPS</sequence>
<feature type="transmembrane region" description="Helical" evidence="1">
    <location>
        <begin position="92"/>
        <end position="112"/>
    </location>
</feature>
<gene>
    <name evidence="2" type="ORF">BCR34DRAFT_309752</name>
</gene>
<keyword evidence="3" id="KW-1185">Reference proteome</keyword>
<keyword evidence="1" id="KW-1133">Transmembrane helix</keyword>